<evidence type="ECO:0000313" key="4">
    <source>
        <dbReference type="EMBL" id="MCP2266320.1"/>
    </source>
</evidence>
<dbReference type="Pfam" id="PF10017">
    <property type="entry name" value="Methyltransf_33"/>
    <property type="match status" value="1"/>
</dbReference>
<dbReference type="Proteomes" id="UP001139493">
    <property type="component" value="Unassembled WGS sequence"/>
</dbReference>
<dbReference type="RefSeq" id="WP_253838010.1">
    <property type="nucleotide sequence ID" value="NZ_JAMTCS010000012.1"/>
</dbReference>
<dbReference type="AlphaFoldDB" id="A0A9X2G3C3"/>
<evidence type="ECO:0000313" key="5">
    <source>
        <dbReference type="Proteomes" id="UP001139493"/>
    </source>
</evidence>
<sequence length="378" mass="42280">MGDSAISRIDGTLAGDDFGWSVTLVGEDQSDKLATLAQHLDDGHSTTGDGKRVPSGYAYWGIGPTIAWFNASNDPTYMVIKVGTEMFRRQWRSLSPLVTDECVHLVSLGVGTGAKDGMFLETMRRAHPTMLYVPVDMSAEMLRTGSRTAVRDAHFPLDRSLGLQIDLSLDGNLEELKQFLDRLVGDEAILYSLVGNTVANFDDDQEFLAGVARVLRPQDRMLVEFATTENLSAAAVRAAEAEYRQTRGFVEFVASAVRYNTDLRIDLDQIRFAGSVQDESILLKVYWQNASGDDLRMQIPGSRPIHLLPEDTIRLYTTRKYTTDRIDRLVAGAGLRTTHVQRERFRHTQRPSPFGLELRLLAHDDTVRSPLPAFDVWK</sequence>
<dbReference type="GO" id="GO:0032259">
    <property type="term" value="P:methylation"/>
    <property type="evidence" value="ECO:0007669"/>
    <property type="project" value="UniProtKB-KW"/>
</dbReference>
<name>A0A9X2G3C3_9MICO</name>
<comment type="caution">
    <text evidence="4">The sequence shown here is derived from an EMBL/GenBank/DDBJ whole genome shotgun (WGS) entry which is preliminary data.</text>
</comment>
<feature type="domain" description="Histidine-specific methyltransferase SAM-dependent" evidence="3">
    <location>
        <begin position="51"/>
        <end position="340"/>
    </location>
</feature>
<keyword evidence="1 4" id="KW-0489">Methyltransferase</keyword>
<keyword evidence="5" id="KW-1185">Reference proteome</keyword>
<protein>
    <submittedName>
        <fullName evidence="4">Conserved protein, contains predicted SAM-dependent methyltransferase domain</fullName>
    </submittedName>
</protein>
<dbReference type="PANTHER" id="PTHR43397">
    <property type="entry name" value="ERGOTHIONEINE BIOSYNTHESIS PROTEIN 1"/>
    <property type="match status" value="1"/>
</dbReference>
<reference evidence="4" key="1">
    <citation type="submission" date="2022-06" db="EMBL/GenBank/DDBJ databases">
        <title>Genomic Encyclopedia of Archaeal and Bacterial Type Strains, Phase II (KMG-II): from individual species to whole genera.</title>
        <authorList>
            <person name="Goeker M."/>
        </authorList>
    </citation>
    <scope>NUCLEOTIDE SEQUENCE</scope>
    <source>
        <strain evidence="4">DSM 26652</strain>
    </source>
</reference>
<dbReference type="PANTHER" id="PTHR43397:SF1">
    <property type="entry name" value="ERGOTHIONEINE BIOSYNTHESIS PROTEIN 1"/>
    <property type="match status" value="1"/>
</dbReference>
<dbReference type="Gene3D" id="3.40.50.150">
    <property type="entry name" value="Vaccinia Virus protein VP39"/>
    <property type="match status" value="1"/>
</dbReference>
<accession>A0A9X2G3C3</accession>
<evidence type="ECO:0000256" key="1">
    <source>
        <dbReference type="ARBA" id="ARBA00022603"/>
    </source>
</evidence>
<organism evidence="4 5">
    <name type="scientific">Promicromonospora thailandica</name>
    <dbReference type="NCBI Taxonomy" id="765201"/>
    <lineage>
        <taxon>Bacteria</taxon>
        <taxon>Bacillati</taxon>
        <taxon>Actinomycetota</taxon>
        <taxon>Actinomycetes</taxon>
        <taxon>Micrococcales</taxon>
        <taxon>Promicromonosporaceae</taxon>
        <taxon>Promicromonospora</taxon>
    </lineage>
</organism>
<evidence type="ECO:0000256" key="2">
    <source>
        <dbReference type="ARBA" id="ARBA00022679"/>
    </source>
</evidence>
<proteinExistence type="predicted"/>
<keyword evidence="2" id="KW-0808">Transferase</keyword>
<dbReference type="InterPro" id="IPR029063">
    <property type="entry name" value="SAM-dependent_MTases_sf"/>
</dbReference>
<gene>
    <name evidence="4" type="ORF">APR03_003686</name>
</gene>
<dbReference type="EMBL" id="JAMTCS010000012">
    <property type="protein sequence ID" value="MCP2266320.1"/>
    <property type="molecule type" value="Genomic_DNA"/>
</dbReference>
<dbReference type="InterPro" id="IPR019257">
    <property type="entry name" value="MeTrfase_dom"/>
</dbReference>
<dbReference type="GO" id="GO:0008168">
    <property type="term" value="F:methyltransferase activity"/>
    <property type="evidence" value="ECO:0007669"/>
    <property type="project" value="UniProtKB-KW"/>
</dbReference>
<dbReference type="InterPro" id="IPR051128">
    <property type="entry name" value="EgtD_Methyltrsf_superfamily"/>
</dbReference>
<dbReference type="SUPFAM" id="SSF53335">
    <property type="entry name" value="S-adenosyl-L-methionine-dependent methyltransferases"/>
    <property type="match status" value="1"/>
</dbReference>
<evidence type="ECO:0000259" key="3">
    <source>
        <dbReference type="Pfam" id="PF10017"/>
    </source>
</evidence>